<proteinExistence type="predicted"/>
<evidence type="ECO:0000313" key="2">
    <source>
        <dbReference type="EMBL" id="AYE33560.1"/>
    </source>
</evidence>
<dbReference type="Proteomes" id="UP000280586">
    <property type="component" value="Chromosome"/>
</dbReference>
<reference evidence="2 4" key="1">
    <citation type="submission" date="2017-09" db="EMBL/GenBank/DDBJ databases">
        <authorList>
            <person name="Thomas P."/>
            <person name="Seyboldt C."/>
        </authorList>
    </citation>
    <scope>NUCLEOTIDE SEQUENCE [LARGE SCALE GENOMIC DNA]</scope>
    <source>
        <strain evidence="2 4">DSM 7534</strain>
    </source>
</reference>
<feature type="domain" description="PucR C-terminal helix-turn-helix" evidence="1">
    <location>
        <begin position="241"/>
        <end position="294"/>
    </location>
</feature>
<dbReference type="Proteomes" id="UP001055437">
    <property type="component" value="Chromosome"/>
</dbReference>
<dbReference type="EMBL" id="CP023671">
    <property type="protein sequence ID" value="AYE33560.1"/>
    <property type="molecule type" value="Genomic_DNA"/>
</dbReference>
<accession>A0A9N7JK66</accession>
<organism evidence="2 4">
    <name type="scientific">Clostridium septicum</name>
    <dbReference type="NCBI Taxonomy" id="1504"/>
    <lineage>
        <taxon>Bacteria</taxon>
        <taxon>Bacillati</taxon>
        <taxon>Bacillota</taxon>
        <taxon>Clostridia</taxon>
        <taxon>Eubacteriales</taxon>
        <taxon>Clostridiaceae</taxon>
        <taxon>Clostridium</taxon>
    </lineage>
</organism>
<dbReference type="InterPro" id="IPR025736">
    <property type="entry name" value="PucR_C-HTH_dom"/>
</dbReference>
<dbReference type="PANTHER" id="PTHR33744:SF16">
    <property type="entry name" value="CARBOHYDRATE DIACID REGULATOR"/>
    <property type="match status" value="1"/>
</dbReference>
<evidence type="ECO:0000259" key="1">
    <source>
        <dbReference type="Pfam" id="PF13556"/>
    </source>
</evidence>
<dbReference type="EMBL" id="CP099799">
    <property type="protein sequence ID" value="USS00116.1"/>
    <property type="molecule type" value="Genomic_DNA"/>
</dbReference>
<keyword evidence="5" id="KW-1185">Reference proteome</keyword>
<dbReference type="OrthoDB" id="9792148at2"/>
<evidence type="ECO:0000313" key="4">
    <source>
        <dbReference type="Proteomes" id="UP000280586"/>
    </source>
</evidence>
<sequence length="303" mass="35549">MDNLKNLLKELCDKTNIKYRLTNDKGEEIFNNLNLDLDIIIKNININNGIYKIYIKRENEILIPFIEFSLDKFIEKNNSIQLLLEGEKPWDSFKETLLFRKGKLFIIDCNNKGEALKVIKNSYCQEDVFIEEVYEQIILVGDLEEEIEHGLSLRESIIQNTGEKVFISVSNLDGTHKGFLKGYRKATEAIKTGKALKIVPEVYISKDMEIENTIYNLKNQYSKSLKSEYDNICKSLNHELILTIEEILRCNFSLTQAAKNLYIHRNTLIYRIEKIKKETSYDIRNFKEATFLYILYVNSKRID</sequence>
<evidence type="ECO:0000313" key="5">
    <source>
        <dbReference type="Proteomes" id="UP001055437"/>
    </source>
</evidence>
<dbReference type="RefSeq" id="WP_066677226.1">
    <property type="nucleotide sequence ID" value="NZ_CABMIZ010000024.1"/>
</dbReference>
<name>A0A9N7JK66_CLOSE</name>
<dbReference type="SUPFAM" id="SSF46689">
    <property type="entry name" value="Homeodomain-like"/>
    <property type="match status" value="1"/>
</dbReference>
<reference evidence="3" key="2">
    <citation type="submission" date="2022-06" db="EMBL/GenBank/DDBJ databases">
        <authorList>
            <person name="Holder M.E."/>
            <person name="Ajami N.J."/>
            <person name="Petrosino J.F."/>
        </authorList>
    </citation>
    <scope>NUCLEOTIDE SEQUENCE</scope>
    <source>
        <strain evidence="3">RMA 8861</strain>
    </source>
</reference>
<dbReference type="GeneID" id="303559705"/>
<dbReference type="PANTHER" id="PTHR33744">
    <property type="entry name" value="CARBOHYDRATE DIACID REGULATOR"/>
    <property type="match status" value="1"/>
</dbReference>
<dbReference type="InterPro" id="IPR051448">
    <property type="entry name" value="CdaR-like_regulators"/>
</dbReference>
<dbReference type="Pfam" id="PF13556">
    <property type="entry name" value="HTH_30"/>
    <property type="match status" value="1"/>
</dbReference>
<gene>
    <name evidence="2" type="ORF">CP523_03290</name>
    <name evidence="3" type="ORF">NH397_11515</name>
</gene>
<dbReference type="AlphaFoldDB" id="A0A9N7JK66"/>
<evidence type="ECO:0000313" key="3">
    <source>
        <dbReference type="EMBL" id="USS00116.1"/>
    </source>
</evidence>
<dbReference type="KEGG" id="csep:CP523_03290"/>
<dbReference type="InterPro" id="IPR042070">
    <property type="entry name" value="PucR_C-HTH_sf"/>
</dbReference>
<protein>
    <submittedName>
        <fullName evidence="3">Helix-turn-helix domain-containing protein</fullName>
    </submittedName>
    <submittedName>
        <fullName evidence="2">PucR family transcriptional regulator</fullName>
    </submittedName>
</protein>
<dbReference type="Gene3D" id="1.10.10.2840">
    <property type="entry name" value="PucR C-terminal helix-turn-helix domain"/>
    <property type="match status" value="1"/>
</dbReference>
<dbReference type="InterPro" id="IPR009057">
    <property type="entry name" value="Homeodomain-like_sf"/>
</dbReference>